<name>A0A7W8D4G3_9GAMM</name>
<evidence type="ECO:0000259" key="2">
    <source>
        <dbReference type="Pfam" id="PF03372"/>
    </source>
</evidence>
<evidence type="ECO:0000256" key="1">
    <source>
        <dbReference type="SAM" id="SignalP"/>
    </source>
</evidence>
<feature type="domain" description="Endonuclease/exonuclease/phosphatase" evidence="2">
    <location>
        <begin position="300"/>
        <end position="594"/>
    </location>
</feature>
<dbReference type="CDD" id="cd10283">
    <property type="entry name" value="MnuA_DNase1-like"/>
    <property type="match status" value="1"/>
</dbReference>
<dbReference type="GO" id="GO:0003824">
    <property type="term" value="F:catalytic activity"/>
    <property type="evidence" value="ECO:0007669"/>
    <property type="project" value="InterPro"/>
</dbReference>
<dbReference type="Gene3D" id="3.60.10.10">
    <property type="entry name" value="Endonuclease/exonuclease/phosphatase"/>
    <property type="match status" value="1"/>
</dbReference>
<keyword evidence="1" id="KW-0732">Signal</keyword>
<dbReference type="RefSeq" id="WP_183960292.1">
    <property type="nucleotide sequence ID" value="NZ_JACHHP010000002.1"/>
</dbReference>
<dbReference type="AlphaFoldDB" id="A0A7W8D4G3"/>
<dbReference type="InterPro" id="IPR047971">
    <property type="entry name" value="ExeM-like"/>
</dbReference>
<dbReference type="Pfam" id="PF03372">
    <property type="entry name" value="Exo_endo_phos"/>
    <property type="match status" value="1"/>
</dbReference>
<dbReference type="InterPro" id="IPR036691">
    <property type="entry name" value="Endo/exonu/phosph_ase_sf"/>
</dbReference>
<evidence type="ECO:0000313" key="4">
    <source>
        <dbReference type="Proteomes" id="UP000521199"/>
    </source>
</evidence>
<sequence length="605" mass="64820">MRVVQLAWALAAGLGLVGCSADAGSAAAGGDGAGAGTDAVRTLRIGAVQGRGDSSPHLGERVELQGIVTGNFVAGLDGFFLQDARGEDDGDPATSDGLWVRWPRNSTPKVRRGDRVRVAGSVAELGPDGASQTTLEASDVAVLGRGAAAATVLAGPPESAADWERLEGMWLRIDAPLTVSGNDGLLRFGELVASFGGRLVQPTERVPPGNQARLAREDNLRRRLMLDDNRDGEYPEKLWFLDAPLSVERPLRVGSVVHGVEGILQQHRGWRLQLTDAVERIDQAPRPAMPELPDGLRVASFNVLNYFNGNGRGGGFPTERGAASREELARQRDKTVAAILALKPDIAALLELENDGYGTRSSLAELVAALNTAQPDAGYRMVDVGNGPGTDAIRVALIYRPDHVVLHGNAATLAAGAFEDHNRVPLAQSFAARDGGAAFTVVVNHFKSKGGCDEADAANADRRDDQACWNGVRLAAATELDAWLRGDPTRSGTDRVVILGDLNAYGQEDPIRRLRELGWRDAFELHAAAAPYSFVFDGYAGRLDHAFTSASLAPEVRAAVEWHINADESEAFDYRRKRRDPVWYRADPYRASDHDPLLIVLGPAP</sequence>
<accession>A0A7W8D4G3</accession>
<reference evidence="3 4" key="1">
    <citation type="submission" date="2020-08" db="EMBL/GenBank/DDBJ databases">
        <title>Genomic Encyclopedia of Type Strains, Phase IV (KMG-IV): sequencing the most valuable type-strain genomes for metagenomic binning, comparative biology and taxonomic classification.</title>
        <authorList>
            <person name="Goeker M."/>
        </authorList>
    </citation>
    <scope>NUCLEOTIDE SEQUENCE [LARGE SCALE GENOMIC DNA]</scope>
    <source>
        <strain evidence="3 4">DSM 24163</strain>
    </source>
</reference>
<dbReference type="EMBL" id="JACHHP010000002">
    <property type="protein sequence ID" value="MBB5207761.1"/>
    <property type="molecule type" value="Genomic_DNA"/>
</dbReference>
<keyword evidence="4" id="KW-1185">Reference proteome</keyword>
<protein>
    <recommendedName>
        <fullName evidence="2">Endonuclease/exonuclease/phosphatase domain-containing protein</fullName>
    </recommendedName>
</protein>
<dbReference type="SUPFAM" id="SSF56219">
    <property type="entry name" value="DNase I-like"/>
    <property type="match status" value="1"/>
</dbReference>
<dbReference type="PANTHER" id="PTHR42834:SF1">
    <property type="entry name" value="ENDONUCLEASE_EXONUCLEASE_PHOSPHATASE FAMILY PROTEIN (AFU_ORTHOLOGUE AFUA_3G09210)"/>
    <property type="match status" value="1"/>
</dbReference>
<dbReference type="PANTHER" id="PTHR42834">
    <property type="entry name" value="ENDONUCLEASE/EXONUCLEASE/PHOSPHATASE FAMILY PROTEIN (AFU_ORTHOLOGUE AFUA_3G09210)"/>
    <property type="match status" value="1"/>
</dbReference>
<dbReference type="InterPro" id="IPR005135">
    <property type="entry name" value="Endo/exonuclease/phosphatase"/>
</dbReference>
<evidence type="ECO:0000313" key="3">
    <source>
        <dbReference type="EMBL" id="MBB5207761.1"/>
    </source>
</evidence>
<dbReference type="NCBIfam" id="NF033681">
    <property type="entry name" value="ExeM_NucH_DNase"/>
    <property type="match status" value="1"/>
</dbReference>
<feature type="signal peptide" evidence="1">
    <location>
        <begin position="1"/>
        <end position="23"/>
    </location>
</feature>
<proteinExistence type="predicted"/>
<organism evidence="3 4">
    <name type="scientific">Chiayiivirga flava</name>
    <dbReference type="NCBI Taxonomy" id="659595"/>
    <lineage>
        <taxon>Bacteria</taxon>
        <taxon>Pseudomonadati</taxon>
        <taxon>Pseudomonadota</taxon>
        <taxon>Gammaproteobacteria</taxon>
        <taxon>Lysobacterales</taxon>
        <taxon>Lysobacteraceae</taxon>
        <taxon>Chiayiivirga</taxon>
    </lineage>
</organism>
<feature type="chain" id="PRO_5031053899" description="Endonuclease/exonuclease/phosphatase domain-containing protein" evidence="1">
    <location>
        <begin position="24"/>
        <end position="605"/>
    </location>
</feature>
<comment type="caution">
    <text evidence="3">The sequence shown here is derived from an EMBL/GenBank/DDBJ whole genome shotgun (WGS) entry which is preliminary data.</text>
</comment>
<dbReference type="Proteomes" id="UP000521199">
    <property type="component" value="Unassembled WGS sequence"/>
</dbReference>
<dbReference type="PROSITE" id="PS51257">
    <property type="entry name" value="PROKAR_LIPOPROTEIN"/>
    <property type="match status" value="1"/>
</dbReference>
<gene>
    <name evidence="3" type="ORF">HNQ52_001290</name>
</gene>
<dbReference type="CDD" id="cd04486">
    <property type="entry name" value="YhcR_OBF_like"/>
    <property type="match status" value="1"/>
</dbReference>